<dbReference type="PIRSF" id="PIRSF006078">
    <property type="entry name" value="GlxK"/>
    <property type="match status" value="1"/>
</dbReference>
<name>A0A5B0ECR7_9MICC</name>
<organism evidence="5 6">
    <name type="scientific">Paeniglutamicibacter gangotriensis</name>
    <dbReference type="NCBI Taxonomy" id="254787"/>
    <lineage>
        <taxon>Bacteria</taxon>
        <taxon>Bacillati</taxon>
        <taxon>Actinomycetota</taxon>
        <taxon>Actinomycetes</taxon>
        <taxon>Micrococcales</taxon>
        <taxon>Micrococcaceae</taxon>
        <taxon>Paeniglutamicibacter</taxon>
    </lineage>
</organism>
<evidence type="ECO:0000313" key="6">
    <source>
        <dbReference type="Proteomes" id="UP000323856"/>
    </source>
</evidence>
<dbReference type="NCBIfam" id="TIGR00045">
    <property type="entry name" value="glycerate kinase"/>
    <property type="match status" value="1"/>
</dbReference>
<dbReference type="GO" id="GO:0031388">
    <property type="term" value="P:organic acid phosphorylation"/>
    <property type="evidence" value="ECO:0007669"/>
    <property type="project" value="UniProtKB-UniRule"/>
</dbReference>
<dbReference type="PANTHER" id="PTHR21599:SF0">
    <property type="entry name" value="GLYCERATE KINASE"/>
    <property type="match status" value="1"/>
</dbReference>
<accession>A0A5B0ECR7</accession>
<dbReference type="InterPro" id="IPR036129">
    <property type="entry name" value="Glycerate_kinase_sf"/>
</dbReference>
<sequence>MSSTPSAVIVVCPDSFKGSVDAAGAAAVMAAGARSIFGPDATIIEIPLADGGEGSLDALLASWERSALTVPVHDAIGRKATARYGISADGQAGMIEAAGANRLPQVSDVPLQPLRVDSRGVGEIARHVLDDGVCEIMLCIGGSASTDGGTGFLSALGARFLDSAGSPVPPGGAGLSLITKIDREQLHPAAIATSWQIAVDVNNPLCGPRGVANVFGQQKGANERDIVVLDAGLVHLARVLAELTDKDTSELLDSPGAGAAGGLPLALVALLGARTMPGSQMISDALDLPRILSLADVVLTGEGRFDMQSLGGKVVDAVRRLTLSTTPVVVIAGAIELDSARCRAEGLSAAFSLARGPATLEDLTRDAAELIEDAAAQACSLIETASTTIRTFGLSRTNDPC</sequence>
<gene>
    <name evidence="5" type="ORF">FQ154_11910</name>
</gene>
<comment type="caution">
    <text evidence="5">The sequence shown here is derived from an EMBL/GenBank/DDBJ whole genome shotgun (WGS) entry which is preliminary data.</text>
</comment>
<dbReference type="OrthoDB" id="9774290at2"/>
<evidence type="ECO:0000256" key="4">
    <source>
        <dbReference type="PIRNR" id="PIRNR006078"/>
    </source>
</evidence>
<dbReference type="InterPro" id="IPR004381">
    <property type="entry name" value="Glycerate_kinase"/>
</dbReference>
<dbReference type="InterPro" id="IPR018197">
    <property type="entry name" value="Glycerate_kinase_RE-like"/>
</dbReference>
<comment type="similarity">
    <text evidence="1 4">Belongs to the glycerate kinase type-1 family.</text>
</comment>
<proteinExistence type="inferred from homology"/>
<dbReference type="Gene3D" id="3.40.50.10350">
    <property type="entry name" value="Glycerate kinase, domain 1"/>
    <property type="match status" value="1"/>
</dbReference>
<dbReference type="Gene3D" id="3.90.1510.10">
    <property type="entry name" value="Glycerate kinase, domain 2"/>
    <property type="match status" value="1"/>
</dbReference>
<evidence type="ECO:0000256" key="3">
    <source>
        <dbReference type="ARBA" id="ARBA00022777"/>
    </source>
</evidence>
<dbReference type="Proteomes" id="UP000323856">
    <property type="component" value="Unassembled WGS sequence"/>
</dbReference>
<keyword evidence="2 4" id="KW-0808">Transferase</keyword>
<evidence type="ECO:0000313" key="5">
    <source>
        <dbReference type="EMBL" id="KAA0976015.1"/>
    </source>
</evidence>
<dbReference type="RefSeq" id="WP_149619869.1">
    <property type="nucleotide sequence ID" value="NZ_VOBL01000012.1"/>
</dbReference>
<dbReference type="SUPFAM" id="SSF110738">
    <property type="entry name" value="Glycerate kinase I"/>
    <property type="match status" value="1"/>
</dbReference>
<dbReference type="AlphaFoldDB" id="A0A5B0ECR7"/>
<evidence type="ECO:0000256" key="1">
    <source>
        <dbReference type="ARBA" id="ARBA00006284"/>
    </source>
</evidence>
<dbReference type="PANTHER" id="PTHR21599">
    <property type="entry name" value="GLYCERATE KINASE"/>
    <property type="match status" value="1"/>
</dbReference>
<reference evidence="5 6" key="1">
    <citation type="submission" date="2019-07" db="EMBL/GenBank/DDBJ databases">
        <title>Analysis of the biochemical properties, biological activity and biotechnological potential of siderophores and biosurfactants produced by Antarctic psychrotolerant bacteria.</title>
        <authorList>
            <person name="Styczynski M."/>
            <person name="Krucon T."/>
            <person name="Decewicz P."/>
            <person name="Dziewit L."/>
        </authorList>
    </citation>
    <scope>NUCLEOTIDE SEQUENCE [LARGE SCALE GENOMIC DNA]</scope>
    <source>
        <strain evidence="5 6">ANT_H27</strain>
    </source>
</reference>
<protein>
    <submittedName>
        <fullName evidence="5">Glycerate kinase</fullName>
    </submittedName>
</protein>
<dbReference type="InterPro" id="IPR018193">
    <property type="entry name" value="Glyc_kinase_flavodox-like_fold"/>
</dbReference>
<evidence type="ECO:0000256" key="2">
    <source>
        <dbReference type="ARBA" id="ARBA00022679"/>
    </source>
</evidence>
<dbReference type="Pfam" id="PF02595">
    <property type="entry name" value="Gly_kinase"/>
    <property type="match status" value="1"/>
</dbReference>
<dbReference type="EMBL" id="VOBL01000012">
    <property type="protein sequence ID" value="KAA0976015.1"/>
    <property type="molecule type" value="Genomic_DNA"/>
</dbReference>
<dbReference type="GO" id="GO:0008887">
    <property type="term" value="F:glycerate kinase activity"/>
    <property type="evidence" value="ECO:0007669"/>
    <property type="project" value="UniProtKB-UniRule"/>
</dbReference>
<keyword evidence="3 4" id="KW-0418">Kinase</keyword>